<reference evidence="10 11" key="1">
    <citation type="submission" date="2020-08" db="EMBL/GenBank/DDBJ databases">
        <title>Genomic Encyclopedia of Type Strains, Phase IV (KMG-IV): sequencing the most valuable type-strain genomes for metagenomic binning, comparative biology and taxonomic classification.</title>
        <authorList>
            <person name="Goeker M."/>
        </authorList>
    </citation>
    <scope>NUCLEOTIDE SEQUENCE [LARGE SCALE GENOMIC DNA]</scope>
    <source>
        <strain evidence="10 11">DSM 105721</strain>
    </source>
</reference>
<dbReference type="GeneID" id="93101983"/>
<evidence type="ECO:0000256" key="5">
    <source>
        <dbReference type="ARBA" id="ARBA00023136"/>
    </source>
</evidence>
<evidence type="ECO:0000313" key="11">
    <source>
        <dbReference type="Proteomes" id="UP000546007"/>
    </source>
</evidence>
<dbReference type="Pfam" id="PF07660">
    <property type="entry name" value="STN"/>
    <property type="match status" value="1"/>
</dbReference>
<evidence type="ECO:0000313" key="10">
    <source>
        <dbReference type="EMBL" id="MBB4026378.1"/>
    </source>
</evidence>
<keyword evidence="4 7" id="KW-0812">Transmembrane</keyword>
<evidence type="ECO:0000256" key="3">
    <source>
        <dbReference type="ARBA" id="ARBA00022452"/>
    </source>
</evidence>
<dbReference type="OrthoDB" id="668629at2"/>
<evidence type="ECO:0000256" key="1">
    <source>
        <dbReference type="ARBA" id="ARBA00004571"/>
    </source>
</evidence>
<accession>A0A7W6HWN8</accession>
<dbReference type="SUPFAM" id="SSF49464">
    <property type="entry name" value="Carboxypeptidase regulatory domain-like"/>
    <property type="match status" value="1"/>
</dbReference>
<dbReference type="InterPro" id="IPR023997">
    <property type="entry name" value="TonB-dep_OMP_SusC/RagA_CS"/>
</dbReference>
<keyword evidence="2 7" id="KW-0813">Transport</keyword>
<evidence type="ECO:0000256" key="7">
    <source>
        <dbReference type="PROSITE-ProRule" id="PRU01360"/>
    </source>
</evidence>
<dbReference type="InterPro" id="IPR037066">
    <property type="entry name" value="Plug_dom_sf"/>
</dbReference>
<dbReference type="InterPro" id="IPR036942">
    <property type="entry name" value="Beta-barrel_TonB_sf"/>
</dbReference>
<sequence length="1140" mass="129059">MEKKRKLTFESHQRLRKMFYLFTLSFFFMVTFTMVSQTKAFAQNARITVKMQEATIDELIKKVRTETNYRFLYRVEEVNKFGKRNINVKDVTIEEFLQSILSNTQLTYEIENDVIIIRPVKAKESTLQKKRTIKGAVSDSKGETLPGATILLKGTSLGVVTDMDGKFKIEIADQDSIILVVSFVGMQTQEIHVKQAPKDDDKEIVIRLKPDVTEMDEVVITGYANVNKESFTGNTIAVKRDELLKVSKTNVIKALQAFDPSFRIQENNEWGSDPNTLPEMSIRGASGTGIKQLDPNYTTRGNLENNPNLPTFIMDGFEINVQKLYDFDPNRIESITILKDAAATALYGSRAANGVVVITTVTPKPGKINVSYNMTGSVVFPDLSDYNLLNAQEKLDLEELAGCYKDKNGDTTFEGEEEYYDKLANIKSGVDTYWLSKPLETVFNHKHSLFVEGGSENIRFGIDLSYNTNKGVMKGSFRDNTGAALYLDYRIGSLQIRNQVSYTITKSEESPYGDFSKYSRAQPYDSYKDENGEYTPTLKNYKNTADRDRENPLYESTLFNFDKSKTEEIINNLNANWYITPHLQAKATIGITRTFTKGEKFLDPLSKRNSKPLSLTQLTSGELTQRSSDYFSWDMNAFISYNRSISKHNINVTMGTNIKETSSNNSSTQYRGFPSGALHSPNYAQEIYQKPSTNEGSSRLFSAFGTINYSYQNIYLFDLTGRIDGSSKFGADKKYAPFWSTGIGINIHNYPFMENYAYISELKIRGSYGQTGNVNFSDYEAKTMYTLDDESWYQTGAGAALSAFGNKDLKWETTNVLDVGIEVSILDRLLYAKVSYYNKKTVDCINSVTIPSSTGFTTYKDNIGEVRNRGFEIEARGEIIRQKDVHMAIYANLSHNKNTLLKIAESLKAYNKKVDEHFSDISNRYNGTTNKPFTKYVEGVSMRSIWGVRSLGINPATGEEVFLNPDGSSSDTWQSSNQVVLGTTEPDAQGSFGLNLSYKNFSLFANFMYEFGGQRYNSTLVDRVENADIYSENVDKRVYTSRWQKPGDIAKYKKLESGRDGRPASTRPTSRFVQDYNMVSLNSISLGYDFSKEWLKRTGLSVVRFEIGAEDIARWSSVKEERGLSYPFARTINFSLRASF</sequence>
<dbReference type="InterPro" id="IPR011662">
    <property type="entry name" value="Secretin/TonB_short_N"/>
</dbReference>
<gene>
    <name evidence="10" type="ORF">GGR14_002172</name>
</gene>
<keyword evidence="11" id="KW-1185">Reference proteome</keyword>
<dbReference type="NCBIfam" id="TIGR04056">
    <property type="entry name" value="OMP_RagA_SusC"/>
    <property type="match status" value="1"/>
</dbReference>
<evidence type="ECO:0000256" key="6">
    <source>
        <dbReference type="ARBA" id="ARBA00023237"/>
    </source>
</evidence>
<dbReference type="EMBL" id="JACIES010000005">
    <property type="protein sequence ID" value="MBB4026378.1"/>
    <property type="molecule type" value="Genomic_DNA"/>
</dbReference>
<dbReference type="InterPro" id="IPR039426">
    <property type="entry name" value="TonB-dep_rcpt-like"/>
</dbReference>
<evidence type="ECO:0000259" key="9">
    <source>
        <dbReference type="Pfam" id="PF07715"/>
    </source>
</evidence>
<dbReference type="Gene3D" id="2.60.40.1120">
    <property type="entry name" value="Carboxypeptidase-like, regulatory domain"/>
    <property type="match status" value="1"/>
</dbReference>
<dbReference type="Gene3D" id="2.170.130.10">
    <property type="entry name" value="TonB-dependent receptor, plug domain"/>
    <property type="match status" value="1"/>
</dbReference>
<keyword evidence="3 7" id="KW-1134">Transmembrane beta strand</keyword>
<comment type="caution">
    <text evidence="10">The sequence shown here is derived from an EMBL/GenBank/DDBJ whole genome shotgun (WGS) entry which is preliminary data.</text>
</comment>
<comment type="similarity">
    <text evidence="7">Belongs to the TonB-dependent receptor family.</text>
</comment>
<protein>
    <submittedName>
        <fullName evidence="10">TonB-linked SusC/RagA family outer membrane protein</fullName>
    </submittedName>
</protein>
<dbReference type="Gene3D" id="2.40.170.20">
    <property type="entry name" value="TonB-dependent receptor, beta-barrel domain"/>
    <property type="match status" value="1"/>
</dbReference>
<proteinExistence type="inferred from homology"/>
<dbReference type="Pfam" id="PF13715">
    <property type="entry name" value="CarbopepD_reg_2"/>
    <property type="match status" value="1"/>
</dbReference>
<dbReference type="AlphaFoldDB" id="A0A7W6HWN8"/>
<dbReference type="InterPro" id="IPR012910">
    <property type="entry name" value="Plug_dom"/>
</dbReference>
<dbReference type="SUPFAM" id="SSF56935">
    <property type="entry name" value="Porins"/>
    <property type="match status" value="1"/>
</dbReference>
<dbReference type="NCBIfam" id="TIGR04057">
    <property type="entry name" value="SusC_RagA_signa"/>
    <property type="match status" value="1"/>
</dbReference>
<feature type="domain" description="TonB-dependent receptor plug" evidence="9">
    <location>
        <begin position="229"/>
        <end position="355"/>
    </location>
</feature>
<name>A0A7W6HWN8_9BACT</name>
<dbReference type="Pfam" id="PF07715">
    <property type="entry name" value="Plug"/>
    <property type="match status" value="1"/>
</dbReference>
<dbReference type="InterPro" id="IPR008969">
    <property type="entry name" value="CarboxyPept-like_regulatory"/>
</dbReference>
<keyword evidence="6 7" id="KW-0998">Cell outer membrane</keyword>
<dbReference type="Proteomes" id="UP000546007">
    <property type="component" value="Unassembled WGS sequence"/>
</dbReference>
<evidence type="ECO:0000256" key="2">
    <source>
        <dbReference type="ARBA" id="ARBA00022448"/>
    </source>
</evidence>
<evidence type="ECO:0000256" key="4">
    <source>
        <dbReference type="ARBA" id="ARBA00022692"/>
    </source>
</evidence>
<evidence type="ECO:0000259" key="8">
    <source>
        <dbReference type="Pfam" id="PF07660"/>
    </source>
</evidence>
<dbReference type="GO" id="GO:0009279">
    <property type="term" value="C:cell outer membrane"/>
    <property type="evidence" value="ECO:0007669"/>
    <property type="project" value="UniProtKB-SubCell"/>
</dbReference>
<dbReference type="RefSeq" id="WP_124316673.1">
    <property type="nucleotide sequence ID" value="NZ_AP028155.1"/>
</dbReference>
<dbReference type="InterPro" id="IPR023996">
    <property type="entry name" value="TonB-dep_OMP_SusC/RagA"/>
</dbReference>
<feature type="domain" description="Secretin/TonB short N-terminal" evidence="8">
    <location>
        <begin position="69"/>
        <end position="119"/>
    </location>
</feature>
<organism evidence="10 11">
    <name type="scientific">Butyricimonas faecihominis</name>
    <dbReference type="NCBI Taxonomy" id="1472416"/>
    <lineage>
        <taxon>Bacteria</taxon>
        <taxon>Pseudomonadati</taxon>
        <taxon>Bacteroidota</taxon>
        <taxon>Bacteroidia</taxon>
        <taxon>Bacteroidales</taxon>
        <taxon>Odoribacteraceae</taxon>
        <taxon>Butyricimonas</taxon>
    </lineage>
</organism>
<dbReference type="PROSITE" id="PS52016">
    <property type="entry name" value="TONB_DEPENDENT_REC_3"/>
    <property type="match status" value="1"/>
</dbReference>
<keyword evidence="5 7" id="KW-0472">Membrane</keyword>
<comment type="subcellular location">
    <subcellularLocation>
        <location evidence="1 7">Cell outer membrane</location>
        <topology evidence="1 7">Multi-pass membrane protein</topology>
    </subcellularLocation>
</comment>